<dbReference type="PANTHER" id="PTHR32119">
    <property type="entry name" value="OROTIDINE 5'-PHOSPHATE DECARBOXYLASE"/>
    <property type="match status" value="1"/>
</dbReference>
<dbReference type="NCBIfam" id="TIGR01740">
    <property type="entry name" value="pyrF"/>
    <property type="match status" value="1"/>
</dbReference>
<comment type="similarity">
    <text evidence="11">Belongs to the OMP decarboxylase family.</text>
</comment>
<keyword evidence="7 11" id="KW-0456">Lyase</keyword>
<feature type="active site" description="For OMPdecase activity" evidence="9">
    <location>
        <position position="55"/>
    </location>
</feature>
<dbReference type="AlphaFoldDB" id="A0A1G2LSW4"/>
<reference evidence="13 14" key="1">
    <citation type="journal article" date="2016" name="Nat. Commun.">
        <title>Thousands of microbial genomes shed light on interconnected biogeochemical processes in an aquifer system.</title>
        <authorList>
            <person name="Anantharaman K."/>
            <person name="Brown C.T."/>
            <person name="Hug L.A."/>
            <person name="Sharon I."/>
            <person name="Castelle C.J."/>
            <person name="Probst A.J."/>
            <person name="Thomas B.C."/>
            <person name="Singh A."/>
            <person name="Wilkins M.J."/>
            <person name="Karaoz U."/>
            <person name="Brodie E.L."/>
            <person name="Williams K.H."/>
            <person name="Hubbard S.S."/>
            <person name="Banfield J.F."/>
        </authorList>
    </citation>
    <scope>NUCLEOTIDE SEQUENCE [LARGE SCALE GENOMIC DNA]</scope>
</reference>
<evidence type="ECO:0000256" key="5">
    <source>
        <dbReference type="ARBA" id="ARBA00022793"/>
    </source>
</evidence>
<organism evidence="13 14">
    <name type="scientific">Candidatus Sungbacteria bacterium RIFCSPLOWO2_12_FULL_41_11</name>
    <dbReference type="NCBI Taxonomy" id="1802286"/>
    <lineage>
        <taxon>Bacteria</taxon>
        <taxon>Candidatus Sungiibacteriota</taxon>
    </lineage>
</organism>
<keyword evidence="6 11" id="KW-0665">Pyrimidine biosynthesis</keyword>
<accession>A0A1G2LSW4</accession>
<evidence type="ECO:0000259" key="12">
    <source>
        <dbReference type="SMART" id="SM00934"/>
    </source>
</evidence>
<feature type="binding site" evidence="10">
    <location>
        <position position="30"/>
    </location>
    <ligand>
        <name>substrate</name>
    </ligand>
</feature>
<evidence type="ECO:0000256" key="10">
    <source>
        <dbReference type="PIRSR" id="PIRSR614732-2"/>
    </source>
</evidence>
<comment type="catalytic activity">
    <reaction evidence="8 11">
        <text>orotidine 5'-phosphate + H(+) = UMP + CO2</text>
        <dbReference type="Rhea" id="RHEA:11596"/>
        <dbReference type="ChEBI" id="CHEBI:15378"/>
        <dbReference type="ChEBI" id="CHEBI:16526"/>
        <dbReference type="ChEBI" id="CHEBI:57538"/>
        <dbReference type="ChEBI" id="CHEBI:57865"/>
        <dbReference type="EC" id="4.1.1.23"/>
    </reaction>
</comment>
<dbReference type="SMART" id="SM00934">
    <property type="entry name" value="OMPdecase"/>
    <property type="match status" value="1"/>
</dbReference>
<feature type="active site" description="For OMPdecase activity" evidence="9">
    <location>
        <position position="60"/>
    </location>
</feature>
<sequence length="233" mass="25507">MKIIVALDGVEANEALYTASVLSGRVWGFKINDLLLHSGILIISRLHRYGCVFCDPKLYDIPSTVANSVKKLSRAGADMISVHAAEDIKLLVAAVKNSGSSKIIGVSALTSQKQVSKQKLMIAAFNVLVSRADGIVIGTGDIKTLNQKPEYKQLIKIVPGVRPVWWNSVKTDINEKDDQKRIATPREAFKAGADFLVIGRPITKSDNPLEAVERIKYEIFNTSTTLSINSERS</sequence>
<dbReference type="InterPro" id="IPR018089">
    <property type="entry name" value="OMPdecase_AS"/>
</dbReference>
<dbReference type="InterPro" id="IPR014732">
    <property type="entry name" value="OMPdecase"/>
</dbReference>
<dbReference type="CDD" id="cd04725">
    <property type="entry name" value="OMP_decarboxylase_like"/>
    <property type="match status" value="1"/>
</dbReference>
<evidence type="ECO:0000256" key="11">
    <source>
        <dbReference type="RuleBase" id="RU000512"/>
    </source>
</evidence>
<evidence type="ECO:0000256" key="4">
    <source>
        <dbReference type="ARBA" id="ARBA00021923"/>
    </source>
</evidence>
<evidence type="ECO:0000313" key="14">
    <source>
        <dbReference type="Proteomes" id="UP000177171"/>
    </source>
</evidence>
<dbReference type="GO" id="GO:0006207">
    <property type="term" value="P:'de novo' pyrimidine nucleobase biosynthetic process"/>
    <property type="evidence" value="ECO:0007669"/>
    <property type="project" value="InterPro"/>
</dbReference>
<protein>
    <recommendedName>
        <fullName evidence="4 11">Orotidine 5'-phosphate decarboxylase</fullName>
        <ecNumber evidence="3 11">4.1.1.23</ecNumber>
    </recommendedName>
</protein>
<evidence type="ECO:0000256" key="8">
    <source>
        <dbReference type="ARBA" id="ARBA00049157"/>
    </source>
</evidence>
<evidence type="ECO:0000256" key="7">
    <source>
        <dbReference type="ARBA" id="ARBA00023239"/>
    </source>
</evidence>
<comment type="caution">
    <text evidence="13">The sequence shown here is derived from an EMBL/GenBank/DDBJ whole genome shotgun (WGS) entry which is preliminary data.</text>
</comment>
<feature type="binding site" evidence="10">
    <location>
        <position position="200"/>
    </location>
    <ligand>
        <name>substrate</name>
    </ligand>
</feature>
<gene>
    <name evidence="13" type="ORF">A3G49_03305</name>
</gene>
<feature type="binding site" evidence="10">
    <location>
        <position position="199"/>
    </location>
    <ligand>
        <name>substrate</name>
    </ligand>
</feature>
<feature type="active site" description="For OMPdecase activity" evidence="9">
    <location>
        <position position="57"/>
    </location>
</feature>
<evidence type="ECO:0000256" key="9">
    <source>
        <dbReference type="PIRSR" id="PIRSR614732-1"/>
    </source>
</evidence>
<feature type="binding site" evidence="10">
    <location>
        <position position="162"/>
    </location>
    <ligand>
        <name>substrate</name>
    </ligand>
</feature>
<evidence type="ECO:0000256" key="1">
    <source>
        <dbReference type="ARBA" id="ARBA00002356"/>
    </source>
</evidence>
<feature type="binding site" evidence="10">
    <location>
        <position position="8"/>
    </location>
    <ligand>
        <name>substrate</name>
    </ligand>
</feature>
<name>A0A1G2LSW4_9BACT</name>
<keyword evidence="5 11" id="KW-0210">Decarboxylase</keyword>
<comment type="pathway">
    <text evidence="2 11">Pyrimidine metabolism; UMP biosynthesis via de novo pathway; UMP from orotate: step 2/2.</text>
</comment>
<dbReference type="SUPFAM" id="SSF51366">
    <property type="entry name" value="Ribulose-phoshate binding barrel"/>
    <property type="match status" value="1"/>
</dbReference>
<dbReference type="PROSITE" id="PS00156">
    <property type="entry name" value="OMPDECASE"/>
    <property type="match status" value="1"/>
</dbReference>
<feature type="binding site" evidence="10">
    <location>
        <position position="179"/>
    </location>
    <ligand>
        <name>substrate</name>
    </ligand>
</feature>
<dbReference type="GO" id="GO:0005829">
    <property type="term" value="C:cytosol"/>
    <property type="evidence" value="ECO:0007669"/>
    <property type="project" value="TreeGrafter"/>
</dbReference>
<dbReference type="GO" id="GO:0004590">
    <property type="term" value="F:orotidine-5'-phosphate decarboxylase activity"/>
    <property type="evidence" value="ECO:0007669"/>
    <property type="project" value="UniProtKB-EC"/>
</dbReference>
<comment type="function">
    <text evidence="1">Catalyzes the decarboxylation of orotidine 5'-monophosphate (OMP) to uridine 5'-monophosphate (UMP).</text>
</comment>
<dbReference type="GO" id="GO:0044205">
    <property type="term" value="P:'de novo' UMP biosynthetic process"/>
    <property type="evidence" value="ECO:0007669"/>
    <property type="project" value="UniProtKB-UniPathway"/>
</dbReference>
<proteinExistence type="inferred from homology"/>
<dbReference type="InterPro" id="IPR001754">
    <property type="entry name" value="OMPdeCOase_dom"/>
</dbReference>
<evidence type="ECO:0000256" key="2">
    <source>
        <dbReference type="ARBA" id="ARBA00004861"/>
    </source>
</evidence>
<evidence type="ECO:0000256" key="3">
    <source>
        <dbReference type="ARBA" id="ARBA00012321"/>
    </source>
</evidence>
<dbReference type="InterPro" id="IPR011060">
    <property type="entry name" value="RibuloseP-bd_barrel"/>
</dbReference>
<evidence type="ECO:0000256" key="6">
    <source>
        <dbReference type="ARBA" id="ARBA00022975"/>
    </source>
</evidence>
<dbReference type="UniPathway" id="UPA00070">
    <property type="reaction ID" value="UER00120"/>
</dbReference>
<dbReference type="Proteomes" id="UP000177171">
    <property type="component" value="Unassembled WGS sequence"/>
</dbReference>
<dbReference type="EC" id="4.1.1.23" evidence="3 11"/>
<dbReference type="Gene3D" id="3.20.20.70">
    <property type="entry name" value="Aldolase class I"/>
    <property type="match status" value="1"/>
</dbReference>
<dbReference type="PANTHER" id="PTHR32119:SF2">
    <property type="entry name" value="OROTIDINE 5'-PHOSPHATE DECARBOXYLASE"/>
    <property type="match status" value="1"/>
</dbReference>
<dbReference type="EMBL" id="MHQY01000003">
    <property type="protein sequence ID" value="OHA14735.1"/>
    <property type="molecule type" value="Genomic_DNA"/>
</dbReference>
<dbReference type="Pfam" id="PF00215">
    <property type="entry name" value="OMPdecase"/>
    <property type="match status" value="1"/>
</dbReference>
<evidence type="ECO:0000313" key="13">
    <source>
        <dbReference type="EMBL" id="OHA14735.1"/>
    </source>
</evidence>
<dbReference type="InterPro" id="IPR013785">
    <property type="entry name" value="Aldolase_TIM"/>
</dbReference>
<feature type="binding site" evidence="10">
    <location>
        <position position="110"/>
    </location>
    <ligand>
        <name>substrate</name>
    </ligand>
</feature>
<feature type="domain" description="Orotidine 5'-phosphate decarboxylase" evidence="12">
    <location>
        <begin position="2"/>
        <end position="215"/>
    </location>
</feature>